<dbReference type="InterPro" id="IPR006202">
    <property type="entry name" value="Neur_chan_lig-bd"/>
</dbReference>
<keyword evidence="3" id="KW-0675">Receptor</keyword>
<dbReference type="AlphaFoldDB" id="A0AAV4XN77"/>
<comment type="caution">
    <text evidence="3">The sequence shown here is derived from an EMBL/GenBank/DDBJ whole genome shotgun (WGS) entry which is preliminary data.</text>
</comment>
<dbReference type="Proteomes" id="UP001054945">
    <property type="component" value="Unassembled WGS sequence"/>
</dbReference>
<proteinExistence type="predicted"/>
<feature type="chain" id="PRO_5043898886" evidence="1">
    <location>
        <begin position="20"/>
        <end position="168"/>
    </location>
</feature>
<feature type="signal peptide" evidence="1">
    <location>
        <begin position="1"/>
        <end position="19"/>
    </location>
</feature>
<keyword evidence="4" id="KW-1185">Reference proteome</keyword>
<dbReference type="InterPro" id="IPR036734">
    <property type="entry name" value="Neur_chan_lig-bd_sf"/>
</dbReference>
<sequence>MFPGFYIACLFYMQVLVKADEEDADTIRQKLLTDYDPTLSPVMFAGGEPHKTLTSLTALRIRGFDEARGEFTLEGVTHFVWTDVRLSWEDAQPTYFRVASNKIWVPHVRILNGTSLKISKALGLSPSLRSHIEWIPLCYRMDDKIVLRQRHFSLSIPFPCQFFTGTAS</sequence>
<protein>
    <submittedName>
        <fullName evidence="3">Acetylcholine receptor subunit delta</fullName>
    </submittedName>
</protein>
<evidence type="ECO:0000313" key="3">
    <source>
        <dbReference type="EMBL" id="GIY96606.1"/>
    </source>
</evidence>
<dbReference type="EMBL" id="BPLR01018066">
    <property type="protein sequence ID" value="GIY96606.1"/>
    <property type="molecule type" value="Genomic_DNA"/>
</dbReference>
<reference evidence="3 4" key="1">
    <citation type="submission" date="2021-06" db="EMBL/GenBank/DDBJ databases">
        <title>Caerostris extrusa draft genome.</title>
        <authorList>
            <person name="Kono N."/>
            <person name="Arakawa K."/>
        </authorList>
    </citation>
    <scope>NUCLEOTIDE SEQUENCE [LARGE SCALE GENOMIC DNA]</scope>
</reference>
<gene>
    <name evidence="3" type="primary">CHRND</name>
    <name evidence="3" type="ORF">CEXT_718411</name>
</gene>
<dbReference type="Gene3D" id="2.70.170.10">
    <property type="entry name" value="Neurotransmitter-gated ion-channel ligand-binding domain"/>
    <property type="match status" value="1"/>
</dbReference>
<accession>A0AAV4XN77</accession>
<keyword evidence="1" id="KW-0732">Signal</keyword>
<dbReference type="GO" id="GO:0005230">
    <property type="term" value="F:extracellular ligand-gated monoatomic ion channel activity"/>
    <property type="evidence" value="ECO:0007669"/>
    <property type="project" value="InterPro"/>
</dbReference>
<evidence type="ECO:0000313" key="4">
    <source>
        <dbReference type="Proteomes" id="UP001054945"/>
    </source>
</evidence>
<name>A0AAV4XN77_CAEEX</name>
<dbReference type="GO" id="GO:0016020">
    <property type="term" value="C:membrane"/>
    <property type="evidence" value="ECO:0007669"/>
    <property type="project" value="InterPro"/>
</dbReference>
<feature type="domain" description="Neurotransmitter-gated ion-channel ligand-binding" evidence="2">
    <location>
        <begin position="26"/>
        <end position="115"/>
    </location>
</feature>
<evidence type="ECO:0000259" key="2">
    <source>
        <dbReference type="Pfam" id="PF02931"/>
    </source>
</evidence>
<organism evidence="3 4">
    <name type="scientific">Caerostris extrusa</name>
    <name type="common">Bark spider</name>
    <name type="synonym">Caerostris bankana</name>
    <dbReference type="NCBI Taxonomy" id="172846"/>
    <lineage>
        <taxon>Eukaryota</taxon>
        <taxon>Metazoa</taxon>
        <taxon>Ecdysozoa</taxon>
        <taxon>Arthropoda</taxon>
        <taxon>Chelicerata</taxon>
        <taxon>Arachnida</taxon>
        <taxon>Araneae</taxon>
        <taxon>Araneomorphae</taxon>
        <taxon>Entelegynae</taxon>
        <taxon>Araneoidea</taxon>
        <taxon>Araneidae</taxon>
        <taxon>Caerostris</taxon>
    </lineage>
</organism>
<dbReference type="Pfam" id="PF02931">
    <property type="entry name" value="Neur_chan_LBD"/>
    <property type="match status" value="1"/>
</dbReference>
<dbReference type="SUPFAM" id="SSF63712">
    <property type="entry name" value="Nicotinic receptor ligand binding domain-like"/>
    <property type="match status" value="1"/>
</dbReference>
<evidence type="ECO:0000256" key="1">
    <source>
        <dbReference type="SAM" id="SignalP"/>
    </source>
</evidence>